<reference evidence="2" key="1">
    <citation type="journal article" date="2018" name="Sci. Rep.">
        <title>Lignite coal burning seam in the remote Altai Mountains harbors a hydrogen-driven thermophilic microbial community.</title>
        <authorList>
            <person name="Kadnikov V.V."/>
            <person name="Mardanov A.V."/>
            <person name="Ivasenko D.A."/>
            <person name="Antsiferov D.V."/>
            <person name="Beletsky A.V."/>
            <person name="Karnachuk O.V."/>
            <person name="Ravin N.V."/>
        </authorList>
    </citation>
    <scope>NUCLEOTIDE SEQUENCE [LARGE SCALE GENOMIC DNA]</scope>
</reference>
<gene>
    <name evidence="1" type="ORF">BSOLF_1440</name>
</gene>
<organism evidence="1 2">
    <name type="scientific">Candidatus Carbonibacillus altaicus</name>
    <dbReference type="NCBI Taxonomy" id="2163959"/>
    <lineage>
        <taxon>Bacteria</taxon>
        <taxon>Bacillati</taxon>
        <taxon>Bacillota</taxon>
        <taxon>Bacilli</taxon>
        <taxon>Bacillales</taxon>
        <taxon>Candidatus Carbonibacillus</taxon>
    </lineage>
</organism>
<dbReference type="EMBL" id="PEBX01000069">
    <property type="protein sequence ID" value="PTQ55825.1"/>
    <property type="molecule type" value="Genomic_DNA"/>
</dbReference>
<evidence type="ECO:0000313" key="1">
    <source>
        <dbReference type="EMBL" id="PTQ55825.1"/>
    </source>
</evidence>
<comment type="caution">
    <text evidence="1">The sequence shown here is derived from an EMBL/GenBank/DDBJ whole genome shotgun (WGS) entry which is preliminary data.</text>
</comment>
<dbReference type="AlphaFoldDB" id="A0A2R6XZH1"/>
<accession>A0A2R6XZH1</accession>
<protein>
    <submittedName>
        <fullName evidence="1">Uncharacterized protein</fullName>
    </submittedName>
</protein>
<dbReference type="Proteomes" id="UP000244338">
    <property type="component" value="Unassembled WGS sequence"/>
</dbReference>
<proteinExistence type="predicted"/>
<evidence type="ECO:0000313" key="2">
    <source>
        <dbReference type="Proteomes" id="UP000244338"/>
    </source>
</evidence>
<sequence>MRHPEMKDGASMHYLMAVSGALEANAPYKYMMLAHYYG</sequence>
<name>A0A2R6XZH1_9BACL</name>